<name>A0ABX8ENM7_9ACTN</name>
<evidence type="ECO:0000313" key="7">
    <source>
        <dbReference type="EMBL" id="QVT81986.1"/>
    </source>
</evidence>
<sequence>MIAPATTSIDHLALPRRLARTVPPVLAGAVVGGLGTRPGSPWYRALRKPSWQPPAAVFGPVWTALYAAAAVAGASMLERVPVDDRHDVERALWLNMGLNAGWCWLFFTAEKPRWALAEIVLLQASTLDLVRRARAAGDDRAALALAPYVGWNAFATALNVAIVRRNP</sequence>
<dbReference type="CDD" id="cd15904">
    <property type="entry name" value="TSPO_MBR"/>
    <property type="match status" value="1"/>
</dbReference>
<accession>A0ABX8ENM7</accession>
<keyword evidence="3 6" id="KW-0812">Transmembrane</keyword>
<keyword evidence="8" id="KW-1185">Reference proteome</keyword>
<dbReference type="RefSeq" id="WP_214057268.1">
    <property type="nucleotide sequence ID" value="NZ_BAAAHS010000183.1"/>
</dbReference>
<dbReference type="InterPro" id="IPR038330">
    <property type="entry name" value="TspO/MBR-related_sf"/>
</dbReference>
<dbReference type="Proteomes" id="UP000679307">
    <property type="component" value="Chromosome"/>
</dbReference>
<dbReference type="PIRSF" id="PIRSF005859">
    <property type="entry name" value="PBR"/>
    <property type="match status" value="1"/>
</dbReference>
<feature type="transmembrane region" description="Helical" evidence="6">
    <location>
        <begin position="55"/>
        <end position="78"/>
    </location>
</feature>
<reference evidence="7 8" key="1">
    <citation type="submission" date="2021-05" db="EMBL/GenBank/DDBJ databases">
        <title>Complete genome of Nocardioides aquaticus KCTC 9944T isolated from meromictic and hypersaline Ekho Lake, Antarctica.</title>
        <authorList>
            <person name="Hwang K."/>
            <person name="Kim K.M."/>
            <person name="Choe H."/>
        </authorList>
    </citation>
    <scope>NUCLEOTIDE SEQUENCE [LARGE SCALE GENOMIC DNA]</scope>
    <source>
        <strain evidence="7 8">KCTC 9944</strain>
    </source>
</reference>
<comment type="similarity">
    <text evidence="2">Belongs to the TspO/BZRP family.</text>
</comment>
<keyword evidence="4 6" id="KW-1133">Transmembrane helix</keyword>
<evidence type="ECO:0000256" key="5">
    <source>
        <dbReference type="ARBA" id="ARBA00023136"/>
    </source>
</evidence>
<dbReference type="PANTHER" id="PTHR10057">
    <property type="entry name" value="PERIPHERAL-TYPE BENZODIAZEPINE RECEPTOR"/>
    <property type="match status" value="1"/>
</dbReference>
<feature type="transmembrane region" description="Helical" evidence="6">
    <location>
        <begin position="142"/>
        <end position="162"/>
    </location>
</feature>
<dbReference type="EMBL" id="CP075371">
    <property type="protein sequence ID" value="QVT81986.1"/>
    <property type="molecule type" value="Genomic_DNA"/>
</dbReference>
<dbReference type="PANTHER" id="PTHR10057:SF0">
    <property type="entry name" value="TRANSLOCATOR PROTEIN"/>
    <property type="match status" value="1"/>
</dbReference>
<evidence type="ECO:0000256" key="4">
    <source>
        <dbReference type="ARBA" id="ARBA00022989"/>
    </source>
</evidence>
<evidence type="ECO:0000256" key="6">
    <source>
        <dbReference type="SAM" id="Phobius"/>
    </source>
</evidence>
<evidence type="ECO:0000256" key="3">
    <source>
        <dbReference type="ARBA" id="ARBA00022692"/>
    </source>
</evidence>
<organism evidence="7 8">
    <name type="scientific">Nocardioides aquaticus</name>
    <dbReference type="NCBI Taxonomy" id="160826"/>
    <lineage>
        <taxon>Bacteria</taxon>
        <taxon>Bacillati</taxon>
        <taxon>Actinomycetota</taxon>
        <taxon>Actinomycetes</taxon>
        <taxon>Propionibacteriales</taxon>
        <taxon>Nocardioidaceae</taxon>
        <taxon>Nocardioides</taxon>
    </lineage>
</organism>
<comment type="subcellular location">
    <subcellularLocation>
        <location evidence="1">Membrane</location>
        <topology evidence="1">Multi-pass membrane protein</topology>
    </subcellularLocation>
</comment>
<evidence type="ECO:0000256" key="2">
    <source>
        <dbReference type="ARBA" id="ARBA00007524"/>
    </source>
</evidence>
<keyword evidence="5 6" id="KW-0472">Membrane</keyword>
<dbReference type="Pfam" id="PF03073">
    <property type="entry name" value="TspO_MBR"/>
    <property type="match status" value="1"/>
</dbReference>
<protein>
    <submittedName>
        <fullName evidence="7">Tryptophan-rich protein TspO</fullName>
    </submittedName>
</protein>
<evidence type="ECO:0000256" key="1">
    <source>
        <dbReference type="ARBA" id="ARBA00004141"/>
    </source>
</evidence>
<gene>
    <name evidence="7" type="primary">crtK-2_2</name>
    <name evidence="7" type="ORF">ENKNEFLB_04405</name>
</gene>
<dbReference type="InterPro" id="IPR004307">
    <property type="entry name" value="TspO_MBR"/>
</dbReference>
<proteinExistence type="inferred from homology"/>
<dbReference type="Gene3D" id="1.20.1260.100">
    <property type="entry name" value="TspO/MBR protein"/>
    <property type="match status" value="1"/>
</dbReference>
<evidence type="ECO:0000313" key="8">
    <source>
        <dbReference type="Proteomes" id="UP000679307"/>
    </source>
</evidence>